<keyword evidence="2" id="KW-0732">Signal</keyword>
<protein>
    <submittedName>
        <fullName evidence="3">Uncharacterized protein</fullName>
    </submittedName>
</protein>
<dbReference type="Proteomes" id="UP000002358">
    <property type="component" value="Chromosome 1"/>
</dbReference>
<dbReference type="EnsemblMetazoa" id="XM_016981464">
    <property type="protein sequence ID" value="XP_016836953"/>
    <property type="gene ID" value="LOC107980551"/>
</dbReference>
<feature type="compositionally biased region" description="Polar residues" evidence="1">
    <location>
        <begin position="696"/>
        <end position="709"/>
    </location>
</feature>
<dbReference type="RefSeq" id="XP_016836953.1">
    <property type="nucleotide sequence ID" value="XM_016981464.3"/>
</dbReference>
<reference evidence="3" key="1">
    <citation type="submission" date="2021-01" db="UniProtKB">
        <authorList>
            <consortium name="EnsemblMetazoa"/>
        </authorList>
    </citation>
    <scope>IDENTIFICATION</scope>
</reference>
<feature type="signal peptide" evidence="2">
    <location>
        <begin position="1"/>
        <end position="18"/>
    </location>
</feature>
<feature type="compositionally biased region" description="Acidic residues" evidence="1">
    <location>
        <begin position="415"/>
        <end position="430"/>
    </location>
</feature>
<feature type="compositionally biased region" description="Polar residues" evidence="1">
    <location>
        <begin position="434"/>
        <end position="444"/>
    </location>
</feature>
<proteinExistence type="predicted"/>
<evidence type="ECO:0000313" key="4">
    <source>
        <dbReference type="Proteomes" id="UP000002358"/>
    </source>
</evidence>
<feature type="compositionally biased region" description="Polar residues" evidence="1">
    <location>
        <begin position="325"/>
        <end position="338"/>
    </location>
</feature>
<dbReference type="GeneID" id="107980551"/>
<dbReference type="KEGG" id="nvi:107980551"/>
<feature type="compositionally biased region" description="Basic and acidic residues" evidence="1">
    <location>
        <begin position="370"/>
        <end position="386"/>
    </location>
</feature>
<accession>A0A7M7IMY2</accession>
<feature type="compositionally biased region" description="Polar residues" evidence="1">
    <location>
        <begin position="296"/>
        <end position="305"/>
    </location>
</feature>
<sequence>MIFHRVILFLFYWQCIGGENLENISIESVLDQVAIPTKIINEFLQKPVRNLPSKKYVANEEVESSTIHYENANGFVPLIVSTQPYELKHNRRNLIQYDAINKTKKNTPKIIKKNSTFPEETRIFFTTPNTGENRRLFQIDDNQNEFELLKVNNDTPAVATYNSFIDHSRNNYKSDRSNSEINYGKSLRTKDRERGKRIQNYMDSYDVASEDGRQYTHSEVDKNNKKALYQQEKNHHYSEASTTSYGTQKISPQTNYGTMTSTMSSIKAFTPKVDKNEAYRFNNPIMVNEKFRGQSLPSTAFTSNHNGDKKDKFDRATLENRESESLSQIEGTSRNYDSANFRDFSDENLDYMEEMDKPRRVQKTSKRRPYRFDSSRKLPKEHREIYGDSYDDQGRKRANKPKSRQKQKSKPIEVVNEDDPYEKEEQFEGDENNRNNQQHFNGGNTWNQVAPNVEVSHSNGYEIDQIEKPKLHIVPVNILSNFDHATALDNSQGFDITNAMFTGFVHEAPLVSTATPLISSSPNYLNRNSIPSSTSKSSTSISTPVPDVIVGQSSFNNPIQAVLMPNKLQQNMLNQYMQSTVSPTLFAVTPRPGFLASSTISPSLQQILNQVQSSIPINQHIFNAQPTQQTYANLLQPIHSNANNQIYVNANSDQGQNFYQFKNSQSATSTSNSESNESQHKKFNVNNGQFVASASLSVGNNQHSQTRNKNAIKRNNYRSNNQNQNKNNNDNIQRNQQKKGQGSSNFVQPTVVPAILHTGIGLYRNQNSQLVQNPLFIANSQSNTPIFKGTNEGLDNSMKQLQYNIKNNRYQLTSISSIDNAGGASNNVNAINNLIDPIQKAQLPLLEATNVEIVNPNLNANAYAINQVPATLVTTPIPIFTTTGFIASKQAFTSTTQEPLGADRALFNPINFVPNYDLIKSQSVLNSNVVPNNQFVQQNLNLVPVVPGGNFYKHSQGAQIDLANKPKLSSDLEKYAEEMFKESLRTIYNSHKWNNDPRSPGNISLVDNSDLAKLRNELLRIKNNIRDSKIPKDVLEAHHTENKFRTVRPDSSIEQNFKNHKQHSKGQHHHLHHHHHSHHQRHKPEISDFLTPPRLNSFISKSPFHDKPPKKRPNQSHGQGHGPHPNFSHENSRLRPRQGIVSTKSKGEEPQASTIVDYRYSIRQHHNQPDYQSGQSYNYPTFTTSLPESDHFRSSAEYRSSEGDFYDINHQRTHNLMGLLMKNKQLPPGTQGNYYSDSQAINKAFHEENQRMQSQAYEDALRNFGKRSDGQVKLITHSLVSRKVPSNKYRI</sequence>
<name>A0A7M7IMY2_NASVI</name>
<feature type="compositionally biased region" description="Basic and acidic residues" evidence="1">
    <location>
        <begin position="306"/>
        <end position="324"/>
    </location>
</feature>
<feature type="compositionally biased region" description="Basic residues" evidence="1">
    <location>
        <begin position="1058"/>
        <end position="1082"/>
    </location>
</feature>
<feature type="region of interest" description="Disordered" evidence="1">
    <location>
        <begin position="296"/>
        <end position="444"/>
    </location>
</feature>
<feature type="region of interest" description="Disordered" evidence="1">
    <location>
        <begin position="1058"/>
        <end position="1134"/>
    </location>
</feature>
<evidence type="ECO:0000256" key="1">
    <source>
        <dbReference type="SAM" id="MobiDB-lite"/>
    </source>
</evidence>
<feature type="compositionally biased region" description="Low complexity" evidence="1">
    <location>
        <begin position="717"/>
        <end position="739"/>
    </location>
</feature>
<keyword evidence="4" id="KW-1185">Reference proteome</keyword>
<feature type="region of interest" description="Disordered" evidence="1">
    <location>
        <begin position="696"/>
        <end position="746"/>
    </location>
</feature>
<dbReference type="InParanoid" id="A0A7M7IMY2"/>
<dbReference type="OrthoDB" id="7684512at2759"/>
<evidence type="ECO:0000256" key="2">
    <source>
        <dbReference type="SAM" id="SignalP"/>
    </source>
</evidence>
<organism evidence="3 4">
    <name type="scientific">Nasonia vitripennis</name>
    <name type="common">Parasitic wasp</name>
    <dbReference type="NCBI Taxonomy" id="7425"/>
    <lineage>
        <taxon>Eukaryota</taxon>
        <taxon>Metazoa</taxon>
        <taxon>Ecdysozoa</taxon>
        <taxon>Arthropoda</taxon>
        <taxon>Hexapoda</taxon>
        <taxon>Insecta</taxon>
        <taxon>Pterygota</taxon>
        <taxon>Neoptera</taxon>
        <taxon>Endopterygota</taxon>
        <taxon>Hymenoptera</taxon>
        <taxon>Apocrita</taxon>
        <taxon>Proctotrupomorpha</taxon>
        <taxon>Chalcidoidea</taxon>
        <taxon>Pteromalidae</taxon>
        <taxon>Pteromalinae</taxon>
        <taxon>Nasonia</taxon>
    </lineage>
</organism>
<feature type="compositionally biased region" description="Basic residues" evidence="1">
    <location>
        <begin position="396"/>
        <end position="409"/>
    </location>
</feature>
<feature type="compositionally biased region" description="Basic residues" evidence="1">
    <location>
        <begin position="360"/>
        <end position="369"/>
    </location>
</feature>
<feature type="chain" id="PRO_5029731397" evidence="2">
    <location>
        <begin position="19"/>
        <end position="1291"/>
    </location>
</feature>
<evidence type="ECO:0000313" key="3">
    <source>
        <dbReference type="EnsemblMetazoa" id="XP_016836953"/>
    </source>
</evidence>